<dbReference type="GO" id="GO:0005886">
    <property type="term" value="C:plasma membrane"/>
    <property type="evidence" value="ECO:0007669"/>
    <property type="project" value="TreeGrafter"/>
</dbReference>
<keyword evidence="8" id="KW-0131">Cell cycle</keyword>
<feature type="domain" description="Penicillin-binding protein dimerisation" evidence="7">
    <location>
        <begin position="100"/>
        <end position="268"/>
    </location>
</feature>
<gene>
    <name evidence="8" type="ORF">GCM10010389_03470</name>
</gene>
<accession>A0A918QSI6</accession>
<dbReference type="InterPro" id="IPR036138">
    <property type="entry name" value="PBP_dimer_sf"/>
</dbReference>
<sequence>MSDRQPPRRRVPGPARPVRPGGQQRRPGAGARPARRPAPARPAAPRPLKLGSPRPRLRLVGLALTLVLLVFVVRLLQVQAVDAGAYAARAERNRYVVHTLPAERGEITDRNGVALATSVDAYDITADPTMFTRKQLKTGDGPQQAAALLAPILGQDQAELTRKLQTPHTRYVLLARRRTPQVWKQIQDLKTALAKKAETDKSTPNVLAGVFSAPSSKRVYPNGDLAAALLGWVNAEGRGGGGIERQWDKQLAGKDGKVRYVQSGGREVPTAGSTETPAVPGSDVELTIDRDIQWAAQNALTEQVEKSKADRGYVIVQDTRTGQILAMANAPGFDPNDLSKADPAALGNAAVQDAYEPGSTAKVMSMAAVLERGVATPLTHVVVPNRLHRGDRLFQDDVDHATWYLTLNGVLAKSSNIGTILATGQLGRTQAQANRVLYSYLRKFGIGSYTGLGFPGETKGILAPPERWSTSQQYTIPFGQGMSINALQAASVYSTIANGGVRVEPTLVRGTRGADGHFTPAPEPEKTRVVGARTARQLAEMLESVVDDEEGTGTKARIPGYRVAGKTGTANRVDPATGRYHGYTSSFAGFAPADKPRVTVYCAIQNATRGSYFGGQICGPVYKQVMEFALKTLQIPPTGTKPAKLPVSYSP</sequence>
<dbReference type="Pfam" id="PF03717">
    <property type="entry name" value="PBP_dimer"/>
    <property type="match status" value="1"/>
</dbReference>
<name>A0A918QSI6_9ACTN</name>
<dbReference type="GO" id="GO:0071555">
    <property type="term" value="P:cell wall organization"/>
    <property type="evidence" value="ECO:0007669"/>
    <property type="project" value="TreeGrafter"/>
</dbReference>
<dbReference type="Proteomes" id="UP000623010">
    <property type="component" value="Unassembled WGS sequence"/>
</dbReference>
<dbReference type="SUPFAM" id="SSF56519">
    <property type="entry name" value="Penicillin binding protein dimerisation domain"/>
    <property type="match status" value="1"/>
</dbReference>
<evidence type="ECO:0000259" key="7">
    <source>
        <dbReference type="Pfam" id="PF03717"/>
    </source>
</evidence>
<feature type="region of interest" description="Disordered" evidence="4">
    <location>
        <begin position="1"/>
        <end position="52"/>
    </location>
</feature>
<dbReference type="PANTHER" id="PTHR30627:SF1">
    <property type="entry name" value="PEPTIDOGLYCAN D,D-TRANSPEPTIDASE FTSI"/>
    <property type="match status" value="1"/>
</dbReference>
<dbReference type="GO" id="GO:0051301">
    <property type="term" value="P:cell division"/>
    <property type="evidence" value="ECO:0007669"/>
    <property type="project" value="UniProtKB-KW"/>
</dbReference>
<keyword evidence="3 5" id="KW-0472">Membrane</keyword>
<dbReference type="AlphaFoldDB" id="A0A918QSI6"/>
<keyword evidence="5" id="KW-0812">Transmembrane</keyword>
<evidence type="ECO:0000313" key="8">
    <source>
        <dbReference type="EMBL" id="GGZ69442.1"/>
    </source>
</evidence>
<feature type="compositionally biased region" description="Low complexity" evidence="4">
    <location>
        <begin position="12"/>
        <end position="32"/>
    </location>
</feature>
<dbReference type="InterPro" id="IPR005311">
    <property type="entry name" value="PBP_dimer"/>
</dbReference>
<feature type="transmembrane region" description="Helical" evidence="5">
    <location>
        <begin position="57"/>
        <end position="76"/>
    </location>
</feature>
<reference evidence="8" key="2">
    <citation type="submission" date="2020-09" db="EMBL/GenBank/DDBJ databases">
        <authorList>
            <person name="Sun Q."/>
            <person name="Ohkuma M."/>
        </authorList>
    </citation>
    <scope>NUCLEOTIDE SEQUENCE</scope>
    <source>
        <strain evidence="8">JCM 5016</strain>
    </source>
</reference>
<dbReference type="EMBL" id="BMWH01000001">
    <property type="protein sequence ID" value="GGZ69442.1"/>
    <property type="molecule type" value="Genomic_DNA"/>
</dbReference>
<comment type="caution">
    <text evidence="8">The sequence shown here is derived from an EMBL/GenBank/DDBJ whole genome shotgun (WGS) entry which is preliminary data.</text>
</comment>
<organism evidence="8 9">
    <name type="scientific">Streptomyces echinoruber</name>
    <dbReference type="NCBI Taxonomy" id="68898"/>
    <lineage>
        <taxon>Bacteria</taxon>
        <taxon>Bacillati</taxon>
        <taxon>Actinomycetota</taxon>
        <taxon>Actinomycetes</taxon>
        <taxon>Kitasatosporales</taxon>
        <taxon>Streptomycetaceae</taxon>
        <taxon>Streptomyces</taxon>
    </lineage>
</organism>
<evidence type="ECO:0000256" key="4">
    <source>
        <dbReference type="SAM" id="MobiDB-lite"/>
    </source>
</evidence>
<dbReference type="GO" id="GO:0008658">
    <property type="term" value="F:penicillin binding"/>
    <property type="evidence" value="ECO:0007669"/>
    <property type="project" value="InterPro"/>
</dbReference>
<keyword evidence="8" id="KW-0132">Cell division</keyword>
<reference evidence="8" key="1">
    <citation type="journal article" date="2014" name="Int. J. Syst. Evol. Microbiol.">
        <title>Complete genome sequence of Corynebacterium casei LMG S-19264T (=DSM 44701T), isolated from a smear-ripened cheese.</title>
        <authorList>
            <consortium name="US DOE Joint Genome Institute (JGI-PGF)"/>
            <person name="Walter F."/>
            <person name="Albersmeier A."/>
            <person name="Kalinowski J."/>
            <person name="Ruckert C."/>
        </authorList>
    </citation>
    <scope>NUCLEOTIDE SEQUENCE</scope>
    <source>
        <strain evidence="8">JCM 5016</strain>
    </source>
</reference>
<evidence type="ECO:0000313" key="9">
    <source>
        <dbReference type="Proteomes" id="UP000623010"/>
    </source>
</evidence>
<dbReference type="Gene3D" id="3.90.1310.10">
    <property type="entry name" value="Penicillin-binding protein 2a (Domain 2)"/>
    <property type="match status" value="1"/>
</dbReference>
<dbReference type="InterPro" id="IPR001460">
    <property type="entry name" value="PCN-bd_Tpept"/>
</dbReference>
<comment type="similarity">
    <text evidence="2">Belongs to the transpeptidase family.</text>
</comment>
<dbReference type="InterPro" id="IPR050515">
    <property type="entry name" value="Beta-lactam/transpept"/>
</dbReference>
<evidence type="ECO:0000256" key="2">
    <source>
        <dbReference type="ARBA" id="ARBA00007171"/>
    </source>
</evidence>
<dbReference type="Pfam" id="PF00905">
    <property type="entry name" value="Transpeptidase"/>
    <property type="match status" value="1"/>
</dbReference>
<keyword evidence="5" id="KW-1133">Transmembrane helix</keyword>
<dbReference type="RefSeq" id="WP_308432429.1">
    <property type="nucleotide sequence ID" value="NZ_BMWH01000001.1"/>
</dbReference>
<evidence type="ECO:0000256" key="1">
    <source>
        <dbReference type="ARBA" id="ARBA00004370"/>
    </source>
</evidence>
<dbReference type="Gene3D" id="3.30.450.330">
    <property type="match status" value="1"/>
</dbReference>
<dbReference type="SUPFAM" id="SSF56601">
    <property type="entry name" value="beta-lactamase/transpeptidase-like"/>
    <property type="match status" value="1"/>
</dbReference>
<evidence type="ECO:0000256" key="5">
    <source>
        <dbReference type="SAM" id="Phobius"/>
    </source>
</evidence>
<dbReference type="InterPro" id="IPR012338">
    <property type="entry name" value="Beta-lactam/transpept-like"/>
</dbReference>
<feature type="domain" description="Penicillin-binding protein transpeptidase" evidence="6">
    <location>
        <begin position="312"/>
        <end position="627"/>
    </location>
</feature>
<dbReference type="Gene3D" id="3.40.710.10">
    <property type="entry name" value="DD-peptidase/beta-lactamase superfamily"/>
    <property type="match status" value="1"/>
</dbReference>
<protein>
    <submittedName>
        <fullName evidence="8">Cell division protein</fullName>
    </submittedName>
</protein>
<evidence type="ECO:0000256" key="3">
    <source>
        <dbReference type="ARBA" id="ARBA00023136"/>
    </source>
</evidence>
<evidence type="ECO:0000259" key="6">
    <source>
        <dbReference type="Pfam" id="PF00905"/>
    </source>
</evidence>
<comment type="subcellular location">
    <subcellularLocation>
        <location evidence="1">Membrane</location>
    </subcellularLocation>
</comment>
<dbReference type="PANTHER" id="PTHR30627">
    <property type="entry name" value="PEPTIDOGLYCAN D,D-TRANSPEPTIDASE"/>
    <property type="match status" value="1"/>
</dbReference>
<proteinExistence type="inferred from homology"/>
<keyword evidence="9" id="KW-1185">Reference proteome</keyword>